<reference evidence="6" key="1">
    <citation type="submission" date="2021-01" db="EMBL/GenBank/DDBJ databases">
        <title>Fulvivirga kasyanovii gen. nov., sp nov., a novel member of the phylum Bacteroidetes isolated from seawater in a mussel farm.</title>
        <authorList>
            <person name="Zhao L.-H."/>
            <person name="Wang Z.-J."/>
        </authorList>
    </citation>
    <scope>NUCLEOTIDE SEQUENCE</scope>
    <source>
        <strain evidence="6">29W222</strain>
    </source>
</reference>
<dbReference type="Gene3D" id="1.10.357.10">
    <property type="entry name" value="Tetracycline Repressor, domain 2"/>
    <property type="match status" value="1"/>
</dbReference>
<proteinExistence type="predicted"/>
<dbReference type="PROSITE" id="PS50977">
    <property type="entry name" value="HTH_TETR_2"/>
    <property type="match status" value="1"/>
</dbReference>
<dbReference type="SUPFAM" id="SSF46689">
    <property type="entry name" value="Homeodomain-like"/>
    <property type="match status" value="1"/>
</dbReference>
<keyword evidence="2 4" id="KW-0238">DNA-binding</keyword>
<feature type="DNA-binding region" description="H-T-H motif" evidence="4">
    <location>
        <begin position="64"/>
        <end position="83"/>
    </location>
</feature>
<evidence type="ECO:0000313" key="6">
    <source>
        <dbReference type="EMBL" id="MBL6445998.1"/>
    </source>
</evidence>
<dbReference type="Pfam" id="PF00440">
    <property type="entry name" value="TetR_N"/>
    <property type="match status" value="1"/>
</dbReference>
<protein>
    <submittedName>
        <fullName evidence="6">TetR/AcrR family transcriptional regulator</fullName>
    </submittedName>
</protein>
<accession>A0A937KD91</accession>
<evidence type="ECO:0000256" key="2">
    <source>
        <dbReference type="ARBA" id="ARBA00023125"/>
    </source>
</evidence>
<dbReference type="PANTHER" id="PTHR47506:SF1">
    <property type="entry name" value="HTH-TYPE TRANSCRIPTIONAL REGULATOR YJDC"/>
    <property type="match status" value="1"/>
</dbReference>
<dbReference type="InterPro" id="IPR009057">
    <property type="entry name" value="Homeodomain-like_sf"/>
</dbReference>
<dbReference type="EMBL" id="JAEUGD010000021">
    <property type="protein sequence ID" value="MBL6445998.1"/>
    <property type="molecule type" value="Genomic_DNA"/>
</dbReference>
<dbReference type="GO" id="GO:0003677">
    <property type="term" value="F:DNA binding"/>
    <property type="evidence" value="ECO:0007669"/>
    <property type="project" value="UniProtKB-UniRule"/>
</dbReference>
<evidence type="ECO:0000256" key="1">
    <source>
        <dbReference type="ARBA" id="ARBA00023015"/>
    </source>
</evidence>
<keyword evidence="7" id="KW-1185">Reference proteome</keyword>
<evidence type="ECO:0000256" key="4">
    <source>
        <dbReference type="PROSITE-ProRule" id="PRU00335"/>
    </source>
</evidence>
<dbReference type="AlphaFoldDB" id="A0A937KD91"/>
<keyword evidence="1" id="KW-0805">Transcription regulation</keyword>
<organism evidence="6 7">
    <name type="scientific">Fulvivirga marina</name>
    <dbReference type="NCBI Taxonomy" id="2494733"/>
    <lineage>
        <taxon>Bacteria</taxon>
        <taxon>Pseudomonadati</taxon>
        <taxon>Bacteroidota</taxon>
        <taxon>Cytophagia</taxon>
        <taxon>Cytophagales</taxon>
        <taxon>Fulvivirgaceae</taxon>
        <taxon>Fulvivirga</taxon>
    </lineage>
</organism>
<keyword evidence="3" id="KW-0804">Transcription</keyword>
<evidence type="ECO:0000313" key="7">
    <source>
        <dbReference type="Proteomes" id="UP000614216"/>
    </source>
</evidence>
<dbReference type="PANTHER" id="PTHR47506">
    <property type="entry name" value="TRANSCRIPTIONAL REGULATORY PROTEIN"/>
    <property type="match status" value="1"/>
</dbReference>
<dbReference type="SUPFAM" id="SSF48498">
    <property type="entry name" value="Tetracyclin repressor-like, C-terminal domain"/>
    <property type="match status" value="1"/>
</dbReference>
<name>A0A937KD91_9BACT</name>
<evidence type="ECO:0000256" key="3">
    <source>
        <dbReference type="ARBA" id="ARBA00023163"/>
    </source>
</evidence>
<sequence length="223" mass="25124">MAKLSTRRHYVTKSEFYHINFTERLVMMYLTYYICTVRPQKIDDQTLLAGLKDVLSAKGYEGASLNELASSSGLQKASLYHRFPGGKKDIVLAVLNFVGEWIDTNIVNVLRDKHIKPEERLRYALSKIDELYNGGKSTCILRALSMDSGMDLFNAELNGAATKWIDSFHAFGRDLGMSEESAQHAAVTVLTKIQGSLVVSKMLDDPQVFKTAIKEIEEMYIKT</sequence>
<dbReference type="Proteomes" id="UP000614216">
    <property type="component" value="Unassembled WGS sequence"/>
</dbReference>
<feature type="domain" description="HTH tetR-type" evidence="5">
    <location>
        <begin position="41"/>
        <end position="101"/>
    </location>
</feature>
<comment type="caution">
    <text evidence="6">The sequence shown here is derived from an EMBL/GenBank/DDBJ whole genome shotgun (WGS) entry which is preliminary data.</text>
</comment>
<dbReference type="InterPro" id="IPR036271">
    <property type="entry name" value="Tet_transcr_reg_TetR-rel_C_sf"/>
</dbReference>
<gene>
    <name evidence="6" type="ORF">JMN32_06740</name>
</gene>
<dbReference type="InterPro" id="IPR001647">
    <property type="entry name" value="HTH_TetR"/>
</dbReference>
<dbReference type="RefSeq" id="WP_202855546.1">
    <property type="nucleotide sequence ID" value="NZ_JAEUGD010000021.1"/>
</dbReference>
<evidence type="ECO:0000259" key="5">
    <source>
        <dbReference type="PROSITE" id="PS50977"/>
    </source>
</evidence>